<dbReference type="Proteomes" id="UP001597641">
    <property type="component" value="Unassembled WGS sequence"/>
</dbReference>
<accession>A0ABW6C2Y1</accession>
<feature type="compositionally biased region" description="Basic residues" evidence="1">
    <location>
        <begin position="113"/>
        <end position="125"/>
    </location>
</feature>
<gene>
    <name evidence="2" type="ORF">ACFS7Z_24870</name>
</gene>
<evidence type="ECO:0000313" key="3">
    <source>
        <dbReference type="Proteomes" id="UP001597641"/>
    </source>
</evidence>
<dbReference type="RefSeq" id="WP_377491355.1">
    <property type="nucleotide sequence ID" value="NZ_JBHUOX010000035.1"/>
</dbReference>
<proteinExistence type="predicted"/>
<dbReference type="EMBL" id="JBHUOX010000035">
    <property type="protein sequence ID" value="MFD3003613.1"/>
    <property type="molecule type" value="Genomic_DNA"/>
</dbReference>
<organism evidence="2 3">
    <name type="scientific">Pontibacter toksunensis</name>
    <dbReference type="NCBI Taxonomy" id="1332631"/>
    <lineage>
        <taxon>Bacteria</taxon>
        <taxon>Pseudomonadati</taxon>
        <taxon>Bacteroidota</taxon>
        <taxon>Cytophagia</taxon>
        <taxon>Cytophagales</taxon>
        <taxon>Hymenobacteraceae</taxon>
        <taxon>Pontibacter</taxon>
    </lineage>
</organism>
<comment type="caution">
    <text evidence="2">The sequence shown here is derived from an EMBL/GenBank/DDBJ whole genome shotgun (WGS) entry which is preliminary data.</text>
</comment>
<evidence type="ECO:0000256" key="1">
    <source>
        <dbReference type="SAM" id="MobiDB-lite"/>
    </source>
</evidence>
<feature type="region of interest" description="Disordered" evidence="1">
    <location>
        <begin position="101"/>
        <end position="125"/>
    </location>
</feature>
<reference evidence="3" key="1">
    <citation type="journal article" date="2019" name="Int. J. Syst. Evol. Microbiol.">
        <title>The Global Catalogue of Microorganisms (GCM) 10K type strain sequencing project: providing services to taxonomists for standard genome sequencing and annotation.</title>
        <authorList>
            <consortium name="The Broad Institute Genomics Platform"/>
            <consortium name="The Broad Institute Genome Sequencing Center for Infectious Disease"/>
            <person name="Wu L."/>
            <person name="Ma J."/>
        </authorList>
    </citation>
    <scope>NUCLEOTIDE SEQUENCE [LARGE SCALE GENOMIC DNA]</scope>
    <source>
        <strain evidence="3">KCTC 23984</strain>
    </source>
</reference>
<evidence type="ECO:0008006" key="4">
    <source>
        <dbReference type="Google" id="ProtNLM"/>
    </source>
</evidence>
<sequence length="125" mass="14341">MQIPNPFEEIASRLNRIELFLLDLKRVGTLSPQQNVAEQPERLNVASAVAHLKEQGYTITRSQLYKLTAQNKIPYFKLNTRLAFSRKELTKWVESQIVNPNDTSENDLALARSARRKKKGGKQYA</sequence>
<keyword evidence="3" id="KW-1185">Reference proteome</keyword>
<evidence type="ECO:0000313" key="2">
    <source>
        <dbReference type="EMBL" id="MFD3003613.1"/>
    </source>
</evidence>
<protein>
    <recommendedName>
        <fullName evidence="4">Helix-turn-helix domain-containing protein</fullName>
    </recommendedName>
</protein>
<name>A0ABW6C2Y1_9BACT</name>